<gene>
    <name evidence="2" type="ORF">EQF91_07705</name>
</gene>
<dbReference type="RefSeq" id="WP_209021672.1">
    <property type="nucleotide sequence ID" value="NZ_SCFR01000036.1"/>
</dbReference>
<feature type="compositionally biased region" description="Basic and acidic residues" evidence="1">
    <location>
        <begin position="91"/>
        <end position="103"/>
    </location>
</feature>
<name>A0A4R9C0W5_9FIRM</name>
<evidence type="ECO:0000256" key="1">
    <source>
        <dbReference type="SAM" id="MobiDB-lite"/>
    </source>
</evidence>
<dbReference type="InterPro" id="IPR013783">
    <property type="entry name" value="Ig-like_fold"/>
</dbReference>
<protein>
    <recommendedName>
        <fullName evidence="4">LPXTG cell wall anchor domain-containing protein</fullName>
    </recommendedName>
</protein>
<dbReference type="Proteomes" id="UP000297454">
    <property type="component" value="Unassembled WGS sequence"/>
</dbReference>
<keyword evidence="3" id="KW-1185">Reference proteome</keyword>
<feature type="region of interest" description="Disordered" evidence="1">
    <location>
        <begin position="90"/>
        <end position="128"/>
    </location>
</feature>
<dbReference type="AlphaFoldDB" id="A0A4R9C0W5"/>
<organism evidence="2 3">
    <name type="scientific">Helcococcus ovis</name>
    <dbReference type="NCBI Taxonomy" id="72026"/>
    <lineage>
        <taxon>Bacteria</taxon>
        <taxon>Bacillati</taxon>
        <taxon>Bacillota</taxon>
        <taxon>Tissierellia</taxon>
        <taxon>Tissierellales</taxon>
        <taxon>Peptoniphilaceae</taxon>
        <taxon>Helcococcus</taxon>
    </lineage>
</organism>
<dbReference type="EMBL" id="SCFR01000036">
    <property type="protein sequence ID" value="TFF64487.1"/>
    <property type="molecule type" value="Genomic_DNA"/>
</dbReference>
<sequence>LTEESVKYVKGSMKDVVIKTDAEISSFVEVRVGGKVLDPSNYEVKDGSTMVTLKNSYLETLPLGKYVIEVVSKETDKYYSSILKTTLTVVENKDSNNKPEEKPQPQQKTQPQQKPSENNQNPETGDLGVVTSVVTALAAGAALVATRKKDE</sequence>
<proteinExistence type="predicted"/>
<evidence type="ECO:0000313" key="2">
    <source>
        <dbReference type="EMBL" id="TFF64487.1"/>
    </source>
</evidence>
<reference evidence="2 3" key="1">
    <citation type="submission" date="2019-01" db="EMBL/GenBank/DDBJ databases">
        <title>Draft Genome Sequences of Helcococcus ovis Strains Isolated from the Uterus and Vagina of Dairy Cows with Metritis.</title>
        <authorList>
            <person name="Cunha F."/>
            <person name="Jeon S.J."/>
            <person name="Kutzer P."/>
            <person name="Galvao K.N."/>
        </authorList>
    </citation>
    <scope>NUCLEOTIDE SEQUENCE [LARGE SCALE GENOMIC DNA]</scope>
    <source>
        <strain evidence="2 3">KG-37</strain>
    </source>
</reference>
<accession>A0A4R9C0W5</accession>
<evidence type="ECO:0008006" key="4">
    <source>
        <dbReference type="Google" id="ProtNLM"/>
    </source>
</evidence>
<comment type="caution">
    <text evidence="2">The sequence shown here is derived from an EMBL/GenBank/DDBJ whole genome shotgun (WGS) entry which is preliminary data.</text>
</comment>
<evidence type="ECO:0000313" key="3">
    <source>
        <dbReference type="Proteomes" id="UP000297454"/>
    </source>
</evidence>
<feature type="non-terminal residue" evidence="2">
    <location>
        <position position="1"/>
    </location>
</feature>
<feature type="compositionally biased region" description="Low complexity" evidence="1">
    <location>
        <begin position="104"/>
        <end position="115"/>
    </location>
</feature>
<dbReference type="Gene3D" id="2.60.40.10">
    <property type="entry name" value="Immunoglobulins"/>
    <property type="match status" value="1"/>
</dbReference>